<feature type="domain" description="DNA mimic protein DMP19 C-terminal" evidence="1">
    <location>
        <begin position="55"/>
        <end position="169"/>
    </location>
</feature>
<protein>
    <recommendedName>
        <fullName evidence="1">DNA mimic protein DMP19 C-terminal domain-containing protein</fullName>
    </recommendedName>
</protein>
<comment type="caution">
    <text evidence="2">The sequence shown here is derived from an EMBL/GenBank/DDBJ whole genome shotgun (WGS) entry which is preliminary data.</text>
</comment>
<name>A0ABP2Y6S0_9BACT</name>
<reference evidence="2 3" key="1">
    <citation type="submission" date="2013-06" db="EMBL/GenBank/DDBJ databases">
        <authorList>
            <person name="Weinstock G."/>
            <person name="Sodergren E."/>
            <person name="Lobos E.A."/>
            <person name="Fulton L."/>
            <person name="Fulton R."/>
            <person name="Courtney L."/>
            <person name="Fronick C."/>
            <person name="O'Laughlin M."/>
            <person name="Godfrey J."/>
            <person name="Wilson R.M."/>
            <person name="Miner T."/>
            <person name="Farmer C."/>
            <person name="Delehaunty K."/>
            <person name="Cordes M."/>
            <person name="Minx P."/>
            <person name="Tomlinson C."/>
            <person name="Chen J."/>
            <person name="Wollam A."/>
            <person name="Pepin K.H."/>
            <person name="Bhonagiri V."/>
            <person name="Zhang X."/>
            <person name="Warren W."/>
            <person name="Mitreva M."/>
            <person name="Mardis E.R."/>
            <person name="Wilson R.K."/>
        </authorList>
    </citation>
    <scope>NUCLEOTIDE SEQUENCE [LARGE SCALE GENOMIC DNA]</scope>
    <source>
        <strain evidence="2 3">ATCC 29426</strain>
    </source>
</reference>
<proteinExistence type="predicted"/>
<accession>A0ABP2Y6S0</accession>
<dbReference type="Gene3D" id="1.20.1420.60">
    <property type="match status" value="1"/>
</dbReference>
<dbReference type="Pfam" id="PF14300">
    <property type="entry name" value="DMP19"/>
    <property type="match status" value="1"/>
</dbReference>
<dbReference type="EMBL" id="AWUY01000135">
    <property type="protein sequence ID" value="ERJ76303.1"/>
    <property type="molecule type" value="Genomic_DNA"/>
</dbReference>
<gene>
    <name evidence="2" type="ORF">HMPREF0653_01551</name>
</gene>
<keyword evidence="3" id="KW-1185">Reference proteome</keyword>
<evidence type="ECO:0000313" key="2">
    <source>
        <dbReference type="EMBL" id="ERJ76303.1"/>
    </source>
</evidence>
<evidence type="ECO:0000313" key="3">
    <source>
        <dbReference type="Proteomes" id="UP000016660"/>
    </source>
</evidence>
<organism evidence="2 3">
    <name type="scientific">Prevotella disiens JCM 6334 = ATCC 29426</name>
    <dbReference type="NCBI Taxonomy" id="1235811"/>
    <lineage>
        <taxon>Bacteria</taxon>
        <taxon>Pseudomonadati</taxon>
        <taxon>Bacteroidota</taxon>
        <taxon>Bacteroidia</taxon>
        <taxon>Bacteroidales</taxon>
        <taxon>Prevotellaceae</taxon>
        <taxon>Prevotella</taxon>
    </lineage>
</organism>
<evidence type="ECO:0000259" key="1">
    <source>
        <dbReference type="Pfam" id="PF14300"/>
    </source>
</evidence>
<sequence>MSISQLKNKEMIEIKIKDATLQQAAQEGLDAFVQVFIDAINEAIGGQLTQENMQELTPDQITLLGWSYLHEEVMDGGYVQLIHNGYGAFIFKNPFAVAMRNWGLTDLYSHIRKAKKAYEKYHEQIEKEMSDDDFMALYEQMPEFDEVDDDFIVNEELWTNEVAQYIDDHINDFVTIENE</sequence>
<dbReference type="Proteomes" id="UP000016660">
    <property type="component" value="Unassembled WGS sequence"/>
</dbReference>
<dbReference type="InterPro" id="IPR025402">
    <property type="entry name" value="DMP19_C"/>
</dbReference>